<evidence type="ECO:0000256" key="6">
    <source>
        <dbReference type="ARBA" id="ARBA00022723"/>
    </source>
</evidence>
<dbReference type="EC" id="1.-.-.-" evidence="17"/>
<keyword evidence="10" id="KW-1133">Transmembrane helix</keyword>
<keyword evidence="7" id="KW-0999">Mitochondrion inner membrane</keyword>
<dbReference type="PIRSF" id="PIRSF005229">
    <property type="entry name" value="AOX"/>
    <property type="match status" value="1"/>
</dbReference>
<evidence type="ECO:0000256" key="9">
    <source>
        <dbReference type="ARBA" id="ARBA00022982"/>
    </source>
</evidence>
<keyword evidence="13" id="KW-0496">Mitochondrion</keyword>
<evidence type="ECO:0000256" key="5">
    <source>
        <dbReference type="ARBA" id="ARBA00022692"/>
    </source>
</evidence>
<dbReference type="GO" id="GO:0046872">
    <property type="term" value="F:metal ion binding"/>
    <property type="evidence" value="ECO:0007669"/>
    <property type="project" value="UniProtKB-UniRule"/>
</dbReference>
<feature type="binding site" evidence="16">
    <location>
        <position position="214"/>
    </location>
    <ligand>
        <name>Fe cation</name>
        <dbReference type="ChEBI" id="CHEBI:24875"/>
        <label>2</label>
    </ligand>
</feature>
<keyword evidence="3" id="KW-0813">Transport</keyword>
<dbReference type="GO" id="GO:0009916">
    <property type="term" value="F:alternative oxidase activity"/>
    <property type="evidence" value="ECO:0007669"/>
    <property type="project" value="UniProtKB-UniRule"/>
</dbReference>
<dbReference type="OMA" id="WKQKKAP"/>
<comment type="cofactor">
    <cofactor evidence="16 17">
        <name>Fe cation</name>
        <dbReference type="ChEBI" id="CHEBI:24875"/>
    </cofactor>
    <text evidence="16 17">Binds 2 iron ions per subunit.</text>
</comment>
<gene>
    <name evidence="18" type="primary">TVAOX</name>
</gene>
<evidence type="ECO:0000256" key="15">
    <source>
        <dbReference type="ARBA" id="ARBA00025285"/>
    </source>
</evidence>
<dbReference type="GO" id="GO:0098803">
    <property type="term" value="C:respiratory chain complex"/>
    <property type="evidence" value="ECO:0007669"/>
    <property type="project" value="UniProtKB-UniRule"/>
</dbReference>
<organism evidence="18">
    <name type="scientific">Trypanosoma vivax</name>
    <name type="common">Duttonella vivax</name>
    <dbReference type="NCBI Taxonomy" id="5699"/>
    <lineage>
        <taxon>Eukaryota</taxon>
        <taxon>Discoba</taxon>
        <taxon>Euglenozoa</taxon>
        <taxon>Kinetoplastea</taxon>
        <taxon>Metakinetoplastina</taxon>
        <taxon>Trypanosomatida</taxon>
        <taxon>Trypanosomatidae</taxon>
        <taxon>Trypanosoma</taxon>
        <taxon>Duttonella</taxon>
    </lineage>
</organism>
<proteinExistence type="evidence at transcript level"/>
<dbReference type="Pfam" id="PF01786">
    <property type="entry name" value="AOX"/>
    <property type="match status" value="1"/>
</dbReference>
<evidence type="ECO:0000256" key="11">
    <source>
        <dbReference type="ARBA" id="ARBA00023002"/>
    </source>
</evidence>
<dbReference type="InterPro" id="IPR002680">
    <property type="entry name" value="AOX"/>
</dbReference>
<evidence type="ECO:0000256" key="7">
    <source>
        <dbReference type="ARBA" id="ARBA00022792"/>
    </source>
</evidence>
<dbReference type="GO" id="GO:0010230">
    <property type="term" value="P:alternative respiration"/>
    <property type="evidence" value="ECO:0007669"/>
    <property type="project" value="TreeGrafter"/>
</dbReference>
<feature type="binding site" evidence="16">
    <location>
        <position position="163"/>
    </location>
    <ligand>
        <name>Fe cation</name>
        <dbReference type="ChEBI" id="CHEBI:24875"/>
        <label>2</label>
    </ligand>
</feature>
<evidence type="ECO:0000256" key="1">
    <source>
        <dbReference type="ARBA" id="ARBA00004273"/>
    </source>
</evidence>
<feature type="binding site" evidence="16">
    <location>
        <position position="163"/>
    </location>
    <ligand>
        <name>Fe cation</name>
        <dbReference type="ChEBI" id="CHEBI:24875"/>
        <label>1</label>
    </ligand>
</feature>
<feature type="binding site" evidence="16">
    <location>
        <position position="267"/>
    </location>
    <ligand>
        <name>Fe cation</name>
        <dbReference type="ChEBI" id="CHEBI:24875"/>
        <label>2</label>
    </ligand>
</feature>
<protein>
    <recommendedName>
        <fullName evidence="17">Alternative oxidase</fullName>
        <ecNumber evidence="17">1.-.-.-</ecNumber>
    </recommendedName>
</protein>
<keyword evidence="6 16" id="KW-0479">Metal-binding</keyword>
<feature type="binding site" evidence="16">
    <location>
        <position position="270"/>
    </location>
    <ligand>
        <name>Fe cation</name>
        <dbReference type="ChEBI" id="CHEBI:24875"/>
        <label>2</label>
    </ligand>
</feature>
<dbReference type="FunFam" id="1.20.1260.140:FF:000002">
    <property type="entry name" value="Alternative oxidase"/>
    <property type="match status" value="1"/>
</dbReference>
<keyword evidence="12 16" id="KW-0408">Iron</keyword>
<keyword evidence="9 17" id="KW-0249">Electron transport</keyword>
<dbReference type="OrthoDB" id="16906at2759"/>
<comment type="function">
    <text evidence="15">Catalyzes cyanide-resistant oxygen consumption. May increase respiration when the cytochrome respiratory pathway is restricted, or in response to low temperatures.</text>
</comment>
<keyword evidence="8" id="KW-0809">Transit peptide</keyword>
<keyword evidence="14 17" id="KW-0472">Membrane</keyword>
<dbReference type="VEuPathDB" id="TriTrypDB:TvY486_1007470"/>
<accession>Q76LX0</accession>
<comment type="subcellular location">
    <subcellularLocation>
        <location evidence="1">Mitochondrion inner membrane</location>
    </subcellularLocation>
</comment>
<evidence type="ECO:0000256" key="10">
    <source>
        <dbReference type="ARBA" id="ARBA00022989"/>
    </source>
</evidence>
<dbReference type="SMR" id="Q76LX0"/>
<evidence type="ECO:0000256" key="17">
    <source>
        <dbReference type="RuleBase" id="RU003779"/>
    </source>
</evidence>
<evidence type="ECO:0000256" key="2">
    <source>
        <dbReference type="ARBA" id="ARBA00008388"/>
    </source>
</evidence>
<evidence type="ECO:0000256" key="13">
    <source>
        <dbReference type="ARBA" id="ARBA00023128"/>
    </source>
</evidence>
<evidence type="ECO:0000313" key="18">
    <source>
        <dbReference type="EMBL" id="BAD11307.1"/>
    </source>
</evidence>
<evidence type="ECO:0000256" key="4">
    <source>
        <dbReference type="ARBA" id="ARBA00022660"/>
    </source>
</evidence>
<dbReference type="Gene3D" id="1.20.1260.140">
    <property type="entry name" value="Alternative oxidase"/>
    <property type="match status" value="1"/>
</dbReference>
<feature type="binding site" evidence="16">
    <location>
        <position position="124"/>
    </location>
    <ligand>
        <name>Fe cation</name>
        <dbReference type="ChEBI" id="CHEBI:24875"/>
        <label>1</label>
    </ligand>
</feature>
<evidence type="ECO:0000256" key="3">
    <source>
        <dbReference type="ARBA" id="ARBA00022448"/>
    </source>
</evidence>
<keyword evidence="4 17" id="KW-0679">Respiratory chain</keyword>
<keyword evidence="5 17" id="KW-0812">Transmembrane</keyword>
<comment type="similarity">
    <text evidence="2 17">Belongs to the alternative oxidase family.</text>
</comment>
<evidence type="ECO:0000256" key="14">
    <source>
        <dbReference type="ARBA" id="ARBA00023136"/>
    </source>
</evidence>
<evidence type="ECO:0000256" key="12">
    <source>
        <dbReference type="ARBA" id="ARBA00023004"/>
    </source>
</evidence>
<dbReference type="GO" id="GO:0005743">
    <property type="term" value="C:mitochondrial inner membrane"/>
    <property type="evidence" value="ECO:0007669"/>
    <property type="project" value="UniProtKB-SubCell"/>
</dbReference>
<reference evidence="18" key="1">
    <citation type="journal article" date="2004" name="Parasitol. Int.">
        <title>Molecular cloning and characterization of Trypanosoma vivax alternative oxidase (AOX) gene, a target of the trypanocide ascofuranone.</title>
        <authorList>
            <person name="Suzuki T."/>
            <person name="Nihei C."/>
            <person name="Yabu Y."/>
            <person name="Hashimoto T."/>
            <person name="Suzuki M."/>
            <person name="Yoshida A."/>
            <person name="Nagai K."/>
            <person name="Hosokawa T."/>
            <person name="Minagawa N."/>
            <person name="Suzuki S."/>
            <person name="Kita K."/>
            <person name="Ohta N."/>
        </authorList>
    </citation>
    <scope>NUCLEOTIDE SEQUENCE</scope>
</reference>
<dbReference type="AlphaFoldDB" id="Q76LX0"/>
<sequence length="328" mass="37408">MLRYRTPTLAAAAAMKVQQMFTHSSSSSNKTPVWGYTQVNRLSFVDLVPRVPAREEDESSSERPHWNLPDIEKVAITHKPAEGIVDTLAYRLVRTCRWAFDTFSLYRFGSLTEQKVINRCLFLETVAGVPGMVGGMLRHLTSLRQMRRDKGWINTLLVEAENERMHLMTFIELRQPGVVFRLSIKITQAIMYSFLLIAYITSPRFVHRFVGYLEEEAVVTYTGILRAIDDGRLPPMKNAVPDVARVYWGLNKDATFRDLINVIRADEAEHRVVNHTFADMHAKRLQNCVNPFVVLKTNPELLYANAAPVADKTMSERESGLKDGKLSH</sequence>
<dbReference type="InterPro" id="IPR038659">
    <property type="entry name" value="AOX_sf"/>
</dbReference>
<dbReference type="EMBL" id="AB070521">
    <property type="protein sequence ID" value="BAD11307.1"/>
    <property type="molecule type" value="mRNA"/>
</dbReference>
<name>Q76LX0_TRYVI</name>
<dbReference type="PANTHER" id="PTHR31803:SF3">
    <property type="entry name" value="ALTERNATIVE OXIDASE"/>
    <property type="match status" value="1"/>
</dbReference>
<feature type="binding site" evidence="16">
    <location>
        <position position="166"/>
    </location>
    <ligand>
        <name>Fe cation</name>
        <dbReference type="ChEBI" id="CHEBI:24875"/>
        <label>1</label>
    </ligand>
</feature>
<feature type="binding site" evidence="16">
    <location>
        <position position="267"/>
    </location>
    <ligand>
        <name>Fe cation</name>
        <dbReference type="ChEBI" id="CHEBI:24875"/>
        <label>1</label>
    </ligand>
</feature>
<dbReference type="PANTHER" id="PTHR31803">
    <property type="entry name" value="ALTERNATIVE OXIDASE"/>
    <property type="match status" value="1"/>
</dbReference>
<dbReference type="CDD" id="cd01053">
    <property type="entry name" value="AOX"/>
    <property type="match status" value="1"/>
</dbReference>
<evidence type="ECO:0000256" key="16">
    <source>
        <dbReference type="PIRSR" id="PIRSR005229-1"/>
    </source>
</evidence>
<evidence type="ECO:0000256" key="8">
    <source>
        <dbReference type="ARBA" id="ARBA00022946"/>
    </source>
</evidence>
<keyword evidence="11 17" id="KW-0560">Oxidoreductase</keyword>